<dbReference type="InterPro" id="IPR036188">
    <property type="entry name" value="FAD/NAD-bd_sf"/>
</dbReference>
<dbReference type="RefSeq" id="WP_050444791.1">
    <property type="nucleotide sequence ID" value="NZ_LGVG01000001.1"/>
</dbReference>
<dbReference type="Pfam" id="PF13738">
    <property type="entry name" value="Pyr_redox_3"/>
    <property type="match status" value="1"/>
</dbReference>
<sequence length="376" mass="40522">MTLASSASRADVLIVGAGQSALALAYFLKRSKLDVVLLDANPQPGGAWTHGWNSLRLFSPAQWSSLPGWPMPAMPGYPGRDEVVDYLSRYESRYGFNVHRPVRVNRVRKEASEFVVETDQGVWRSRAVVSATGIWSKPYVPSFEGASDFQGTQVHSAQYRSPAPFAGQRVLIVGGGNSGAQILAEVSSVAETTWVTQSKPLFLPDDVDGRVLFERATARWQALQQGKQADDLPGGFGDVVMVASVREARERGVLHSVRPFLRFTPQGVVWPDGTESEVDAVIWCTGFRPALDHLAPLHVINAEGKVALAGTQASAMPGLWLLGYGEWTGFASATLVGIMRTAKSTALEVAAYVEANPRTPSPLVPSSTESSSSLPT</sequence>
<dbReference type="PRINTS" id="PR00368">
    <property type="entry name" value="FADPNR"/>
</dbReference>
<dbReference type="NCBIfam" id="NF040505">
    <property type="entry name" value="ArsO_flavin_mono"/>
    <property type="match status" value="1"/>
</dbReference>
<evidence type="ECO:0000313" key="2">
    <source>
        <dbReference type="EMBL" id="KNE29578.1"/>
    </source>
</evidence>
<dbReference type="GO" id="GO:0050660">
    <property type="term" value="F:flavin adenine dinucleotide binding"/>
    <property type="evidence" value="ECO:0007669"/>
    <property type="project" value="TreeGrafter"/>
</dbReference>
<dbReference type="PRINTS" id="PR00469">
    <property type="entry name" value="PNDRDTASEII"/>
</dbReference>
<dbReference type="SUPFAM" id="SSF51905">
    <property type="entry name" value="FAD/NAD(P)-binding domain"/>
    <property type="match status" value="1"/>
</dbReference>
<evidence type="ECO:0000313" key="3">
    <source>
        <dbReference type="Proteomes" id="UP000037511"/>
    </source>
</evidence>
<dbReference type="EMBL" id="LGVG01000001">
    <property type="protein sequence ID" value="KNE29578.1"/>
    <property type="molecule type" value="Genomic_DNA"/>
</dbReference>
<organism evidence="2 3">
    <name type="scientific">Achromobacter spanius</name>
    <dbReference type="NCBI Taxonomy" id="217203"/>
    <lineage>
        <taxon>Bacteria</taxon>
        <taxon>Pseudomonadati</taxon>
        <taxon>Pseudomonadota</taxon>
        <taxon>Betaproteobacteria</taxon>
        <taxon>Burkholderiales</taxon>
        <taxon>Alcaligenaceae</taxon>
        <taxon>Achromobacter</taxon>
    </lineage>
</organism>
<gene>
    <name evidence="2" type="ORF">AFM18_00750</name>
</gene>
<accession>A0AAW3IA55</accession>
<dbReference type="PANTHER" id="PTHR43539:SF78">
    <property type="entry name" value="FLAVIN-CONTAINING MONOOXYGENASE"/>
    <property type="match status" value="1"/>
</dbReference>
<dbReference type="Proteomes" id="UP000037511">
    <property type="component" value="Unassembled WGS sequence"/>
</dbReference>
<proteinExistence type="predicted"/>
<dbReference type="Gene3D" id="3.50.50.60">
    <property type="entry name" value="FAD/NAD(P)-binding domain"/>
    <property type="match status" value="1"/>
</dbReference>
<protein>
    <submittedName>
        <fullName evidence="2">Pyridine nucleotide-disulfide oxidoreductase</fullName>
    </submittedName>
</protein>
<keyword evidence="1" id="KW-0560">Oxidoreductase</keyword>
<dbReference type="AlphaFoldDB" id="A0AAW3IA55"/>
<evidence type="ECO:0000256" key="1">
    <source>
        <dbReference type="ARBA" id="ARBA00023002"/>
    </source>
</evidence>
<dbReference type="InterPro" id="IPR050982">
    <property type="entry name" value="Auxin_biosynth/cation_transpt"/>
</dbReference>
<dbReference type="GO" id="GO:0004497">
    <property type="term" value="F:monooxygenase activity"/>
    <property type="evidence" value="ECO:0007669"/>
    <property type="project" value="TreeGrafter"/>
</dbReference>
<dbReference type="PANTHER" id="PTHR43539">
    <property type="entry name" value="FLAVIN-BINDING MONOOXYGENASE-LIKE PROTEIN (AFU_ORTHOLOGUE AFUA_4G09220)"/>
    <property type="match status" value="1"/>
</dbReference>
<comment type="caution">
    <text evidence="2">The sequence shown here is derived from an EMBL/GenBank/DDBJ whole genome shotgun (WGS) entry which is preliminary data.</text>
</comment>
<name>A0AAW3IA55_9BURK</name>
<reference evidence="2 3" key="1">
    <citation type="submission" date="2015-07" db="EMBL/GenBank/DDBJ databases">
        <title>Draft genome of Achromobacter spanius.</title>
        <authorList>
            <person name="Wang X."/>
        </authorList>
    </citation>
    <scope>NUCLEOTIDE SEQUENCE [LARGE SCALE GENOMIC DNA]</scope>
    <source>
        <strain evidence="2 3">CGMCC9173</strain>
    </source>
</reference>